<dbReference type="Proteomes" id="UP000095287">
    <property type="component" value="Unplaced"/>
</dbReference>
<dbReference type="AlphaFoldDB" id="A0A1I7Y7L3"/>
<name>A0A1I7Y7L3_9BILA</name>
<evidence type="ECO:0000313" key="2">
    <source>
        <dbReference type="WBParaSite" id="L893_g1356.t1"/>
    </source>
</evidence>
<accession>A0A1I7Y7L3</accession>
<evidence type="ECO:0000313" key="1">
    <source>
        <dbReference type="Proteomes" id="UP000095287"/>
    </source>
</evidence>
<sequence>MSATTALITVPSGPPLGPCARLTTGAVATSQRGLDLKREDGLAFNGITSKYREQACFCLRGTLYNNHINVAQPKIK</sequence>
<organism evidence="1 2">
    <name type="scientific">Steinernema glaseri</name>
    <dbReference type="NCBI Taxonomy" id="37863"/>
    <lineage>
        <taxon>Eukaryota</taxon>
        <taxon>Metazoa</taxon>
        <taxon>Ecdysozoa</taxon>
        <taxon>Nematoda</taxon>
        <taxon>Chromadorea</taxon>
        <taxon>Rhabditida</taxon>
        <taxon>Tylenchina</taxon>
        <taxon>Panagrolaimomorpha</taxon>
        <taxon>Strongyloidoidea</taxon>
        <taxon>Steinernematidae</taxon>
        <taxon>Steinernema</taxon>
    </lineage>
</organism>
<protein>
    <submittedName>
        <fullName evidence="2">Uncharacterized protein</fullName>
    </submittedName>
</protein>
<reference evidence="2" key="1">
    <citation type="submission" date="2016-11" db="UniProtKB">
        <authorList>
            <consortium name="WormBaseParasite"/>
        </authorList>
    </citation>
    <scope>IDENTIFICATION</scope>
</reference>
<proteinExistence type="predicted"/>
<dbReference type="WBParaSite" id="L893_g1356.t1">
    <property type="protein sequence ID" value="L893_g1356.t1"/>
    <property type="gene ID" value="L893_g1356"/>
</dbReference>
<keyword evidence="1" id="KW-1185">Reference proteome</keyword>